<dbReference type="EMBL" id="GBXM01000491">
    <property type="protein sequence ID" value="JAI08087.1"/>
    <property type="molecule type" value="Transcribed_RNA"/>
</dbReference>
<protein>
    <submittedName>
        <fullName evidence="1">Uncharacterized protein</fullName>
    </submittedName>
</protein>
<organism evidence="1">
    <name type="scientific">Anguilla anguilla</name>
    <name type="common">European freshwater eel</name>
    <name type="synonym">Muraena anguilla</name>
    <dbReference type="NCBI Taxonomy" id="7936"/>
    <lineage>
        <taxon>Eukaryota</taxon>
        <taxon>Metazoa</taxon>
        <taxon>Chordata</taxon>
        <taxon>Craniata</taxon>
        <taxon>Vertebrata</taxon>
        <taxon>Euteleostomi</taxon>
        <taxon>Actinopterygii</taxon>
        <taxon>Neopterygii</taxon>
        <taxon>Teleostei</taxon>
        <taxon>Anguilliformes</taxon>
        <taxon>Anguillidae</taxon>
        <taxon>Anguilla</taxon>
    </lineage>
</organism>
<reference evidence="1" key="1">
    <citation type="submission" date="2014-11" db="EMBL/GenBank/DDBJ databases">
        <authorList>
            <person name="Amaro Gonzalez C."/>
        </authorList>
    </citation>
    <scope>NUCLEOTIDE SEQUENCE</scope>
</reference>
<evidence type="ECO:0000313" key="1">
    <source>
        <dbReference type="EMBL" id="JAI08087.1"/>
    </source>
</evidence>
<name>A0A0E9Y070_ANGAN</name>
<accession>A0A0E9Y070</accession>
<proteinExistence type="predicted"/>
<dbReference type="AlphaFoldDB" id="A0A0E9Y070"/>
<sequence>MILTTITTAVDLLLFILDYFNPTGTHWWSH</sequence>
<reference evidence="1" key="2">
    <citation type="journal article" date="2015" name="Fish Shellfish Immunol.">
        <title>Early steps in the European eel (Anguilla anguilla)-Vibrio vulnificus interaction in the gills: Role of the RtxA13 toxin.</title>
        <authorList>
            <person name="Callol A."/>
            <person name="Pajuelo D."/>
            <person name="Ebbesson L."/>
            <person name="Teles M."/>
            <person name="MacKenzie S."/>
            <person name="Amaro C."/>
        </authorList>
    </citation>
    <scope>NUCLEOTIDE SEQUENCE</scope>
</reference>